<protein>
    <submittedName>
        <fullName evidence="2">(Mediterranean fruit fly) hypothetical protein</fullName>
    </submittedName>
</protein>
<feature type="transmembrane region" description="Helical" evidence="1">
    <location>
        <begin position="21"/>
        <end position="39"/>
    </location>
</feature>
<dbReference type="EMBL" id="CAJHJT010000034">
    <property type="protein sequence ID" value="CAD7006183.1"/>
    <property type="molecule type" value="Genomic_DNA"/>
</dbReference>
<dbReference type="Proteomes" id="UP000606786">
    <property type="component" value="Unassembled WGS sequence"/>
</dbReference>
<keyword evidence="1" id="KW-0812">Transmembrane</keyword>
<evidence type="ECO:0000313" key="3">
    <source>
        <dbReference type="Proteomes" id="UP000606786"/>
    </source>
</evidence>
<reference evidence="2" key="1">
    <citation type="submission" date="2020-11" db="EMBL/GenBank/DDBJ databases">
        <authorList>
            <person name="Whitehead M."/>
        </authorList>
    </citation>
    <scope>NUCLEOTIDE SEQUENCE</scope>
    <source>
        <strain evidence="2">EGII</strain>
    </source>
</reference>
<gene>
    <name evidence="2" type="ORF">CCAP1982_LOCUS14512</name>
</gene>
<keyword evidence="1" id="KW-1133">Transmembrane helix</keyword>
<accession>A0A811V973</accession>
<comment type="caution">
    <text evidence="2">The sequence shown here is derived from an EMBL/GenBank/DDBJ whole genome shotgun (WGS) entry which is preliminary data.</text>
</comment>
<name>A0A811V973_CERCA</name>
<proteinExistence type="predicted"/>
<dbReference type="AlphaFoldDB" id="A0A811V973"/>
<keyword evidence="1" id="KW-0472">Membrane</keyword>
<sequence length="148" mass="16379">MNEIRSKTNKNLAHKLRASGVAGVTVPLVARVVVYFAGFRARQIMASACASEVNLRLRWHVMRVARLLPPQVAQRLTHTTQHSAHESVGIRTIVARWQLDVLVEERVDVSANGDKSPGYEAHICLFDCRLSACLLGLLAGWLPGWLST</sequence>
<evidence type="ECO:0000256" key="1">
    <source>
        <dbReference type="SAM" id="Phobius"/>
    </source>
</evidence>
<organism evidence="2 3">
    <name type="scientific">Ceratitis capitata</name>
    <name type="common">Mediterranean fruit fly</name>
    <name type="synonym">Tephritis capitata</name>
    <dbReference type="NCBI Taxonomy" id="7213"/>
    <lineage>
        <taxon>Eukaryota</taxon>
        <taxon>Metazoa</taxon>
        <taxon>Ecdysozoa</taxon>
        <taxon>Arthropoda</taxon>
        <taxon>Hexapoda</taxon>
        <taxon>Insecta</taxon>
        <taxon>Pterygota</taxon>
        <taxon>Neoptera</taxon>
        <taxon>Endopterygota</taxon>
        <taxon>Diptera</taxon>
        <taxon>Brachycera</taxon>
        <taxon>Muscomorpha</taxon>
        <taxon>Tephritoidea</taxon>
        <taxon>Tephritidae</taxon>
        <taxon>Ceratitis</taxon>
        <taxon>Ceratitis</taxon>
    </lineage>
</organism>
<keyword evidence="3" id="KW-1185">Reference proteome</keyword>
<evidence type="ECO:0000313" key="2">
    <source>
        <dbReference type="EMBL" id="CAD7006183.1"/>
    </source>
</evidence>